<dbReference type="Proteomes" id="UP000185990">
    <property type="component" value="Unassembled WGS sequence"/>
</dbReference>
<dbReference type="Gene3D" id="3.40.50.970">
    <property type="match status" value="1"/>
</dbReference>
<accession>A0A853ZRJ8</accession>
<dbReference type="AlphaFoldDB" id="A0A853ZRJ8"/>
<dbReference type="EMBL" id="MPJD01000026">
    <property type="protein sequence ID" value="OKA20539.1"/>
    <property type="molecule type" value="Genomic_DNA"/>
</dbReference>
<evidence type="ECO:0000313" key="2">
    <source>
        <dbReference type="Proteomes" id="UP000185990"/>
    </source>
</evidence>
<evidence type="ECO:0000313" key="1">
    <source>
        <dbReference type="EMBL" id="OKA20539.1"/>
    </source>
</evidence>
<sequence>MKPSLGICLVTRSQTLIEDVTFVIEQLQACRQPAPCAPDRPLKQGGNEGMLCGPGPKPRSEAVLQMLVLKTRHYLQAMLPDVMVVPEPCLMSFTSIEAAQVQLCCQAPQLSSQIFILDLSEQAEASFEDPFDALIAITPGTRLSPHSALMYCALSALAGWMNQVGGNRNLRVIDDDRAARRADLLRIVLDHLEHVHFNRLLARSITSPLLSVSMATEVTRFMRSRWQEHWDFHSYTGSMVAGLIQSMQQNLTGTGVRCFSGCNEHSLAVSAMAGWQLFGRAYVITVTSGMIDEFRGTLANLKRLGAPGLIICADSPENVWYAFQGTHDVENNGCRVIEAKGLRQVFIRKVEEVGACLEQAFAMLAERAEPVFILATQGVLESRPRKPLNVGLPGRGTALDTPLDSSQLQALDQALDLINHQPLHLLWQCGKLSDGQRQRVYVLAERAAIALADSITQPGSVGPYHKGQPVPQYLGPLSLYGFSRRIYHFMHTGHELNGPQSHCVFFLKGKVDQAATPFSEGKLKRQLRIVQVNHEPRHVSPFTDLSLNVPLDVFLDHIERGLQVEPQVLALRRAKLEVLSGISESVAVDQVETLPMTANYFFLRLGNLVRELIEQQGYRYIGVYDVGRCGISALRNVPRTDPGFSGWYGRALMGDGLMALPYIAMTGSGNVLAFVGDGARALVPDIETRLIDGLAGDRGAKKRNVTLFYLTNGLLSLIQTYLDKRYAHNGALQVAVSSAGSLAVSLERAGSICVHRERLVKFDEARLRSLLMCPGQLNIIDVLLAHNSEGDGLSLVSETAWSRQ</sequence>
<gene>
    <name evidence="1" type="ORF">BOH74_16895</name>
</gene>
<organism evidence="1 2">
    <name type="scientific">Pseudomonas versuta</name>
    <dbReference type="NCBI Taxonomy" id="1788301"/>
    <lineage>
        <taxon>Bacteria</taxon>
        <taxon>Pseudomonadati</taxon>
        <taxon>Pseudomonadota</taxon>
        <taxon>Gammaproteobacteria</taxon>
        <taxon>Pseudomonadales</taxon>
        <taxon>Pseudomonadaceae</taxon>
        <taxon>Pseudomonas</taxon>
    </lineage>
</organism>
<dbReference type="InterPro" id="IPR029061">
    <property type="entry name" value="THDP-binding"/>
</dbReference>
<proteinExistence type="predicted"/>
<protein>
    <submittedName>
        <fullName evidence="1">Decarboxylase</fullName>
    </submittedName>
</protein>
<dbReference type="SUPFAM" id="SSF52518">
    <property type="entry name" value="Thiamin diphosphate-binding fold (THDP-binding)"/>
    <property type="match status" value="1"/>
</dbReference>
<comment type="caution">
    <text evidence="1">The sequence shown here is derived from an EMBL/GenBank/DDBJ whole genome shotgun (WGS) entry which is preliminary data.</text>
</comment>
<reference evidence="1 2" key="1">
    <citation type="submission" date="2016-11" db="EMBL/GenBank/DDBJ databases">
        <title>Draft genome of Pseudomonas versuta A4R1.12.</title>
        <authorList>
            <person name="See-Too W.-S."/>
        </authorList>
    </citation>
    <scope>NUCLEOTIDE SEQUENCE [LARGE SCALE GENOMIC DNA]</scope>
    <source>
        <strain evidence="1 2">A4R1.12</strain>
    </source>
</reference>
<name>A0A853ZRJ8_9PSED</name>